<name>A0AAP0JVI0_9MAGN</name>
<dbReference type="Proteomes" id="UP001419268">
    <property type="component" value="Unassembled WGS sequence"/>
</dbReference>
<proteinExistence type="predicted"/>
<evidence type="ECO:0000313" key="3">
    <source>
        <dbReference type="Proteomes" id="UP001419268"/>
    </source>
</evidence>
<accession>A0AAP0JVI0</accession>
<gene>
    <name evidence="2" type="ORF">Scep_009421</name>
</gene>
<feature type="region of interest" description="Disordered" evidence="1">
    <location>
        <begin position="40"/>
        <end position="68"/>
    </location>
</feature>
<protein>
    <submittedName>
        <fullName evidence="2">Uncharacterized protein</fullName>
    </submittedName>
</protein>
<feature type="compositionally biased region" description="Basic and acidic residues" evidence="1">
    <location>
        <begin position="42"/>
        <end position="63"/>
    </location>
</feature>
<sequence>MYDAIITRFTRLAEVGCTSAKKLKIIFDAIRKLGIQLPYIDDDTKSGESESDRNHRDDTKGVEDDGPPVRACALGQSTNIVYLIILVNKIEVLFAVLL</sequence>
<comment type="caution">
    <text evidence="2">The sequence shown here is derived from an EMBL/GenBank/DDBJ whole genome shotgun (WGS) entry which is preliminary data.</text>
</comment>
<organism evidence="2 3">
    <name type="scientific">Stephania cephalantha</name>
    <dbReference type="NCBI Taxonomy" id="152367"/>
    <lineage>
        <taxon>Eukaryota</taxon>
        <taxon>Viridiplantae</taxon>
        <taxon>Streptophyta</taxon>
        <taxon>Embryophyta</taxon>
        <taxon>Tracheophyta</taxon>
        <taxon>Spermatophyta</taxon>
        <taxon>Magnoliopsida</taxon>
        <taxon>Ranunculales</taxon>
        <taxon>Menispermaceae</taxon>
        <taxon>Menispermoideae</taxon>
        <taxon>Cissampelideae</taxon>
        <taxon>Stephania</taxon>
    </lineage>
</organism>
<evidence type="ECO:0000313" key="2">
    <source>
        <dbReference type="EMBL" id="KAK9139740.1"/>
    </source>
</evidence>
<evidence type="ECO:0000256" key="1">
    <source>
        <dbReference type="SAM" id="MobiDB-lite"/>
    </source>
</evidence>
<dbReference type="EMBL" id="JBBNAG010000004">
    <property type="protein sequence ID" value="KAK9139740.1"/>
    <property type="molecule type" value="Genomic_DNA"/>
</dbReference>
<keyword evidence="3" id="KW-1185">Reference proteome</keyword>
<dbReference type="AlphaFoldDB" id="A0AAP0JVI0"/>
<reference evidence="2 3" key="1">
    <citation type="submission" date="2024-01" db="EMBL/GenBank/DDBJ databases">
        <title>Genome assemblies of Stephania.</title>
        <authorList>
            <person name="Yang L."/>
        </authorList>
    </citation>
    <scope>NUCLEOTIDE SEQUENCE [LARGE SCALE GENOMIC DNA]</scope>
    <source>
        <strain evidence="2">JXDWG</strain>
        <tissue evidence="2">Leaf</tissue>
    </source>
</reference>